<organism evidence="15 16">
    <name type="scientific">Etheostoma spectabile</name>
    <name type="common">orangethroat darter</name>
    <dbReference type="NCBI Taxonomy" id="54343"/>
    <lineage>
        <taxon>Eukaryota</taxon>
        <taxon>Metazoa</taxon>
        <taxon>Chordata</taxon>
        <taxon>Craniata</taxon>
        <taxon>Vertebrata</taxon>
        <taxon>Euteleostomi</taxon>
        <taxon>Actinopterygii</taxon>
        <taxon>Neopterygii</taxon>
        <taxon>Teleostei</taxon>
        <taxon>Neoteleostei</taxon>
        <taxon>Acanthomorphata</taxon>
        <taxon>Eupercaria</taxon>
        <taxon>Perciformes</taxon>
        <taxon>Percoidei</taxon>
        <taxon>Percidae</taxon>
        <taxon>Etheostomatinae</taxon>
        <taxon>Etheostoma</taxon>
    </lineage>
</organism>
<dbReference type="FunFam" id="2.60.120.1000:FF:000001">
    <property type="entry name" value="Collagen alpha-1 type I chain"/>
    <property type="match status" value="1"/>
</dbReference>
<feature type="compositionally biased region" description="Gly residues" evidence="12">
    <location>
        <begin position="1076"/>
        <end position="1085"/>
    </location>
</feature>
<evidence type="ECO:0000256" key="8">
    <source>
        <dbReference type="ARBA" id="ARBA00023119"/>
    </source>
</evidence>
<dbReference type="Pfam" id="PF01410">
    <property type="entry name" value="COLFI"/>
    <property type="match status" value="1"/>
</dbReference>
<dbReference type="GO" id="GO:0046872">
    <property type="term" value="F:metal ion binding"/>
    <property type="evidence" value="ECO:0007669"/>
    <property type="project" value="UniProtKB-KW"/>
</dbReference>
<feature type="compositionally biased region" description="Pro residues" evidence="12">
    <location>
        <begin position="1395"/>
        <end position="1404"/>
    </location>
</feature>
<dbReference type="PROSITE" id="PS51461">
    <property type="entry name" value="NC1_FIB"/>
    <property type="match status" value="1"/>
</dbReference>
<reference evidence="15 16" key="1">
    <citation type="submission" date="2019-08" db="EMBL/GenBank/DDBJ databases">
        <title>A chromosome-level genome assembly, high-density linkage maps, and genome scans reveal the genomic architecture of hybrid incompatibilities underlying speciation via character displacement in darters (Percidae: Etheostominae).</title>
        <authorList>
            <person name="Moran R.L."/>
            <person name="Catchen J.M."/>
            <person name="Fuller R.C."/>
        </authorList>
    </citation>
    <scope>NUCLEOTIDE SEQUENCE [LARGE SCALE GENOMIC DNA]</scope>
    <source>
        <strain evidence="15">EspeVRDwgs_2016</strain>
        <tissue evidence="15">Muscle</tissue>
    </source>
</reference>
<feature type="compositionally biased region" description="Low complexity" evidence="12">
    <location>
        <begin position="1024"/>
        <end position="1038"/>
    </location>
</feature>
<dbReference type="Proteomes" id="UP000327493">
    <property type="component" value="Chromosome 24"/>
</dbReference>
<dbReference type="PANTHER" id="PTHR37456">
    <property type="entry name" value="SI:CH211-266K2.1"/>
    <property type="match status" value="1"/>
</dbReference>
<dbReference type="Pfam" id="PF00093">
    <property type="entry name" value="VWC"/>
    <property type="match status" value="4"/>
</dbReference>
<keyword evidence="3" id="KW-0272">Extracellular matrix</keyword>
<gene>
    <name evidence="15" type="ORF">FQN60_006553</name>
</gene>
<keyword evidence="9" id="KW-1015">Disulfide bond</keyword>
<evidence type="ECO:0000256" key="3">
    <source>
        <dbReference type="ARBA" id="ARBA00022530"/>
    </source>
</evidence>
<feature type="compositionally biased region" description="Low complexity" evidence="12">
    <location>
        <begin position="856"/>
        <end position="866"/>
    </location>
</feature>
<feature type="domain" description="VWFC" evidence="13">
    <location>
        <begin position="238"/>
        <end position="295"/>
    </location>
</feature>
<feature type="compositionally biased region" description="Low complexity" evidence="12">
    <location>
        <begin position="1380"/>
        <end position="1394"/>
    </location>
</feature>
<dbReference type="InterPro" id="IPR001007">
    <property type="entry name" value="VWF_dom"/>
</dbReference>
<keyword evidence="7" id="KW-0106">Calcium</keyword>
<evidence type="ECO:0000256" key="9">
    <source>
        <dbReference type="ARBA" id="ARBA00023157"/>
    </source>
</evidence>
<dbReference type="SUPFAM" id="SSF57603">
    <property type="entry name" value="FnI-like domain"/>
    <property type="match status" value="4"/>
</dbReference>
<evidence type="ECO:0000313" key="15">
    <source>
        <dbReference type="EMBL" id="KAA8579460.1"/>
    </source>
</evidence>
<evidence type="ECO:0008006" key="17">
    <source>
        <dbReference type="Google" id="ProtNLM"/>
    </source>
</evidence>
<feature type="region of interest" description="Disordered" evidence="12">
    <location>
        <begin position="1009"/>
        <end position="1156"/>
    </location>
</feature>
<keyword evidence="5" id="KW-0732">Signal</keyword>
<dbReference type="EMBL" id="VOFY01000024">
    <property type="protein sequence ID" value="KAA8579460.1"/>
    <property type="molecule type" value="Genomic_DNA"/>
</dbReference>
<dbReference type="SMART" id="SM00214">
    <property type="entry name" value="VWC"/>
    <property type="match status" value="4"/>
</dbReference>
<keyword evidence="10" id="KW-0325">Glycoprotein</keyword>
<dbReference type="Gene3D" id="2.10.70.10">
    <property type="entry name" value="Complement Module, domain 1"/>
    <property type="match status" value="2"/>
</dbReference>
<dbReference type="NCBIfam" id="NF040941">
    <property type="entry name" value="GGGWT_bact"/>
    <property type="match status" value="1"/>
</dbReference>
<evidence type="ECO:0000256" key="12">
    <source>
        <dbReference type="SAM" id="MobiDB-lite"/>
    </source>
</evidence>
<evidence type="ECO:0000256" key="5">
    <source>
        <dbReference type="ARBA" id="ARBA00022729"/>
    </source>
</evidence>
<comment type="subcellular location">
    <subcellularLocation>
        <location evidence="1">Secreted</location>
    </subcellularLocation>
</comment>
<proteinExistence type="predicted"/>
<evidence type="ECO:0000256" key="6">
    <source>
        <dbReference type="ARBA" id="ARBA00022737"/>
    </source>
</evidence>
<dbReference type="PROSITE" id="PS50184">
    <property type="entry name" value="VWFC_2"/>
    <property type="match status" value="4"/>
</dbReference>
<evidence type="ECO:0000259" key="14">
    <source>
        <dbReference type="PROSITE" id="PS51461"/>
    </source>
</evidence>
<feature type="compositionally biased region" description="Gly residues" evidence="12">
    <location>
        <begin position="1061"/>
        <end position="1070"/>
    </location>
</feature>
<dbReference type="GO" id="GO:0005581">
    <property type="term" value="C:collagen trimer"/>
    <property type="evidence" value="ECO:0007669"/>
    <property type="project" value="UniProtKB-KW"/>
</dbReference>
<feature type="non-terminal residue" evidence="15">
    <location>
        <position position="1"/>
    </location>
</feature>
<feature type="compositionally biased region" description="Low complexity" evidence="12">
    <location>
        <begin position="580"/>
        <end position="596"/>
    </location>
</feature>
<protein>
    <recommendedName>
        <fullName evidence="17">Collagen, type V, alpha 2b</fullName>
    </recommendedName>
</protein>
<evidence type="ECO:0000256" key="11">
    <source>
        <dbReference type="ARBA" id="ARBA00023278"/>
    </source>
</evidence>
<feature type="region of interest" description="Disordered" evidence="12">
    <location>
        <begin position="559"/>
        <end position="897"/>
    </location>
</feature>
<evidence type="ECO:0000256" key="1">
    <source>
        <dbReference type="ARBA" id="ARBA00004613"/>
    </source>
</evidence>
<evidence type="ECO:0000256" key="2">
    <source>
        <dbReference type="ARBA" id="ARBA00022525"/>
    </source>
</evidence>
<dbReference type="InterPro" id="IPR050938">
    <property type="entry name" value="Collagen_Structural_Proteins"/>
</dbReference>
<comment type="caution">
    <text evidence="15">The sequence shown here is derived from an EMBL/GenBank/DDBJ whole genome shotgun (WGS) entry which is preliminary data.</text>
</comment>
<feature type="compositionally biased region" description="Low complexity" evidence="12">
    <location>
        <begin position="1131"/>
        <end position="1141"/>
    </location>
</feature>
<evidence type="ECO:0000256" key="4">
    <source>
        <dbReference type="ARBA" id="ARBA00022723"/>
    </source>
</evidence>
<keyword evidence="11" id="KW-0379">Hydroxylation</keyword>
<keyword evidence="2" id="KW-0964">Secreted</keyword>
<evidence type="ECO:0000256" key="10">
    <source>
        <dbReference type="ARBA" id="ARBA00023180"/>
    </source>
</evidence>
<keyword evidence="6" id="KW-0677">Repeat</keyword>
<keyword evidence="8" id="KW-0176">Collagen</keyword>
<sequence>ARGVKRELVSVFSNRSSRSPFHSGIFGFFSLDAVARGWTLSLRLPSVSVCLCVRTLHVWRADMGPSLLSGITVCLLITLAQVIAVTCQEDTKKVTCTDNGKAYSHHQTWSPEPCLICVCDTGTVECEEVVCEELSHCQTTEAPEGECCPVCSTAAPHLPPSTDNGTDSCTEDGKVYSHDQIWKPEPCRVCICDIGMVVCEDVVCEDVGDCKTTETPEGECCPVCLAAAWQPYTDTETDTCTENGEVYAHNDMWNPEPCRICVCDMGTAVCEDVVCEDLGDCQTVTPEGECCPVCLTAASTSTPSADPITAADEKKGDSCTVEGEVYQHNDIWKPQPCRVCVCDNGVALCDEVQCELLSNCEKVATPEGECCPVCDSFASASRRIEIMGKGQKGEPGDIPYVVGLPGPTGPPGPPGAQGSTGQRGFKGRRDLTASPVCQEILESQDQRAIPPTLGATWCPRWLQVSVRSLVWLGWYQEHAVKLDQEDPQARLEVKVHLEFREPQERVEIQDQWVSRVIEDKMGLREKLVLMENLDLTVLRENQDFQDLWVNEGSRDFQGHAGLLGPKGESGPAGAKGKSGTPGAMGAPGPVGPAGMQGERGRAGPTGPVGKRGAAGHVGKPGPLGPIGIPGVAGFPGNPGMKGEPGPTGVRGSPGQQGPRGDAGHVGPPGPQGQQGASGPDGAQGSRGQAGEAGLPGFKGEAGFKGERGDHGAPGPLGPMGEDGKRGPRGDAGSIGPPGSPGESGAPGNRGFPGADGLPGQKGAQGERGLTGSAGAKGLDGDPGRNGEPGLTGARGLTGLIGAQGSEGKQGPIGSAGDDGKPGPAGSTGNRGSAGPMGLPGPKGFAGVNGKDGEEGAAGPAGPAGPAGKRGEQGPQGLHGFQGLPGMPGPPGESGKPGAEVRFLVNEAHQERGVKSDPTVCMDPKVVRVDQDQMGPRVALVQRALPESQEVQDSRGCQGREAYQDLQAQREMQALLERAEPRGKPELTEHGVFLVLLDLLVPVDPMERREKRAHKDLQDAEAQEESLSGSSGEPGPTGAVGFPGTSGPDGQPGVKGETGEVGLKGEGGSPGPQGMAGKAGGQGPVGVTGLKGARGTQGAMGAVGADGPIGAPGKQGPHGVIGENGPTGRQGESGPSGAPGSSGEKGESGEDGAPDSEGLWVSLDREEKQACWDCPVLLVHLEKLELLEFRAAKGLLVELVYREPRGQEESLDLSFPCGKLTKSLSVFYQGIAGAEGPPGRDGLVGERGDKGNSGPEGLAGAPGSPGTEGPVGMTGSPGQRGDNFRVPEAPLDPKDHLEYGEKWALKDHRERKEQLENKERGVRKDTEVSLDSMGQQGELGATGIVGPAGPRGPPGVSGPPGKEGNIGQPGPMGAPGSRGSIGDIGAHGPPGDAGPSGPPGPPGPPSTVMEDLFAAPYDYDGKGTVPEAVEFVEDDVAADPPPLPEMNRDEALPNKNSVLLRADTGVHATLKTLSGHLRNLRSPDGSNMNPAKTCQDIKQCYPHKQSGEYWIDPNQGSTKDAIRVFCNMESGETCISANPANVPRKAWWTKSIPSANKLVWYGADMNSGTRFRYGNTEEQPNAVAVQLKLLQLLSKESHQSITYHCRNSVAYKDVKSTNLKKALVLRGSNGQDLKAQGNNRLRYTVIEDGCSISNGEWGKTVIEYRTQTSARLPVVDVAPMDVGKPDQEFGLDIGPVCFS</sequence>
<feature type="domain" description="VWFC" evidence="13">
    <location>
        <begin position="167"/>
        <end position="225"/>
    </location>
</feature>
<accession>A0A5J5CH89</accession>
<keyword evidence="4" id="KW-0479">Metal-binding</keyword>
<evidence type="ECO:0000313" key="16">
    <source>
        <dbReference type="Proteomes" id="UP000327493"/>
    </source>
</evidence>
<dbReference type="GO" id="GO:0005576">
    <property type="term" value="C:extracellular region"/>
    <property type="evidence" value="ECO:0007669"/>
    <property type="project" value="UniProtKB-SubCell"/>
</dbReference>
<feature type="compositionally biased region" description="Basic and acidic residues" evidence="12">
    <location>
        <begin position="701"/>
        <end position="710"/>
    </location>
</feature>
<dbReference type="Gene3D" id="6.20.200.20">
    <property type="match status" value="2"/>
</dbReference>
<dbReference type="Gene3D" id="1.20.5.320">
    <property type="entry name" value="6-Phosphogluconate Dehydrogenase, domain 3"/>
    <property type="match status" value="1"/>
</dbReference>
<keyword evidence="16" id="KW-1185">Reference proteome</keyword>
<name>A0A5J5CH89_9PERO</name>
<dbReference type="FunFam" id="2.10.70.10:FF:000013">
    <property type="entry name" value="Collagen, type I, alpha 1"/>
    <property type="match status" value="2"/>
</dbReference>
<evidence type="ECO:0000259" key="13">
    <source>
        <dbReference type="PROSITE" id="PS50184"/>
    </source>
</evidence>
<evidence type="ECO:0000256" key="7">
    <source>
        <dbReference type="ARBA" id="ARBA00022837"/>
    </source>
</evidence>
<feature type="compositionally biased region" description="Low complexity" evidence="12">
    <location>
        <begin position="671"/>
        <end position="685"/>
    </location>
</feature>
<feature type="region of interest" description="Disordered" evidence="12">
    <location>
        <begin position="1233"/>
        <end position="1407"/>
    </location>
</feature>
<feature type="region of interest" description="Disordered" evidence="12">
    <location>
        <begin position="406"/>
        <end position="426"/>
    </location>
</feature>
<feature type="compositionally biased region" description="Basic and acidic residues" evidence="12">
    <location>
        <begin position="1290"/>
        <end position="1326"/>
    </location>
</feature>
<dbReference type="InterPro" id="IPR008160">
    <property type="entry name" value="Collagen"/>
</dbReference>
<dbReference type="SMART" id="SM00038">
    <property type="entry name" value="COLFI"/>
    <property type="match status" value="1"/>
</dbReference>
<feature type="domain" description="VWFC" evidence="13">
    <location>
        <begin position="94"/>
        <end position="152"/>
    </location>
</feature>
<dbReference type="GO" id="GO:0005201">
    <property type="term" value="F:extracellular matrix structural constituent"/>
    <property type="evidence" value="ECO:0007669"/>
    <property type="project" value="InterPro"/>
</dbReference>
<dbReference type="InterPro" id="IPR000885">
    <property type="entry name" value="Fib_collagen_C"/>
</dbReference>
<feature type="domain" description="VWFC" evidence="13">
    <location>
        <begin position="317"/>
        <end position="375"/>
    </location>
</feature>
<feature type="domain" description="Fibrillar collagen NC1" evidence="14">
    <location>
        <begin position="1463"/>
        <end position="1698"/>
    </location>
</feature>
<dbReference type="Pfam" id="PF01391">
    <property type="entry name" value="Collagen"/>
    <property type="match status" value="6"/>
</dbReference>
<feature type="compositionally biased region" description="Low complexity" evidence="12">
    <location>
        <begin position="730"/>
        <end position="746"/>
    </location>
</feature>
<dbReference type="Gene3D" id="2.60.120.1000">
    <property type="match status" value="1"/>
</dbReference>
<dbReference type="PANTHER" id="PTHR37456:SF6">
    <property type="entry name" value="COLLAGEN ALPHA-1(XXIII) CHAIN-LIKE ISOFORM X2"/>
    <property type="match status" value="1"/>
</dbReference>
<dbReference type="PROSITE" id="PS01208">
    <property type="entry name" value="VWFC_1"/>
    <property type="match status" value="3"/>
</dbReference>